<accession>D8Q4C9</accession>
<dbReference type="GeneID" id="9596200"/>
<gene>
    <name evidence="2" type="ORF">SCHCODRAFT_85169</name>
</gene>
<dbReference type="RefSeq" id="XP_003032114.1">
    <property type="nucleotide sequence ID" value="XM_003032068.1"/>
</dbReference>
<dbReference type="InParanoid" id="D8Q4C9"/>
<dbReference type="HOGENOM" id="CLU_2428321_0_0_1"/>
<dbReference type="Proteomes" id="UP000007431">
    <property type="component" value="Unassembled WGS sequence"/>
</dbReference>
<name>D8Q4C9_SCHCM</name>
<protein>
    <submittedName>
        <fullName evidence="2">Expressed protein</fullName>
    </submittedName>
</protein>
<reference evidence="2 3" key="1">
    <citation type="journal article" date="2010" name="Nat. Biotechnol.">
        <title>Genome sequence of the model mushroom Schizophyllum commune.</title>
        <authorList>
            <person name="Ohm R.A."/>
            <person name="de Jong J.F."/>
            <person name="Lugones L.G."/>
            <person name="Aerts A."/>
            <person name="Kothe E."/>
            <person name="Stajich J.E."/>
            <person name="de Vries R.P."/>
            <person name="Record E."/>
            <person name="Levasseur A."/>
            <person name="Baker S.E."/>
            <person name="Bartholomew K.A."/>
            <person name="Coutinho P.M."/>
            <person name="Erdmann S."/>
            <person name="Fowler T.J."/>
            <person name="Gathman A.C."/>
            <person name="Lombard V."/>
            <person name="Henrissat B."/>
            <person name="Knabe N."/>
            <person name="Kuees U."/>
            <person name="Lilly W.W."/>
            <person name="Lindquist E."/>
            <person name="Lucas S."/>
            <person name="Magnuson J.K."/>
            <person name="Piumi F."/>
            <person name="Raudaskoski M."/>
            <person name="Salamov A."/>
            <person name="Schmutz J."/>
            <person name="Schwarze F.W.M.R."/>
            <person name="vanKuyk P.A."/>
            <person name="Horton J.S."/>
            <person name="Grigoriev I.V."/>
            <person name="Woesten H.A.B."/>
        </authorList>
    </citation>
    <scope>NUCLEOTIDE SEQUENCE [LARGE SCALE GENOMIC DNA]</scope>
    <source>
        <strain evidence="3">H4-8 / FGSC 9210</strain>
    </source>
</reference>
<sequence length="91" mass="10250">MRDVKEISSTHRVVPLPAYENDNIINPNAYEDAIGGSLVLASFKLRHYLIKKQSVFSYELDEINIVSRGAEGTKRKAGIKSTSPMKKMRLL</sequence>
<dbReference type="KEGG" id="scm:SCHCO_085169"/>
<dbReference type="OrthoDB" id="2685767at2759"/>
<dbReference type="AlphaFoldDB" id="D8Q4C9"/>
<proteinExistence type="predicted"/>
<dbReference type="VEuPathDB" id="FungiDB:SCHCODRAFT_085169"/>
<evidence type="ECO:0000256" key="1">
    <source>
        <dbReference type="SAM" id="MobiDB-lite"/>
    </source>
</evidence>
<evidence type="ECO:0000313" key="2">
    <source>
        <dbReference type="EMBL" id="EFI97211.1"/>
    </source>
</evidence>
<feature type="region of interest" description="Disordered" evidence="1">
    <location>
        <begin position="71"/>
        <end position="91"/>
    </location>
</feature>
<dbReference type="EMBL" id="GL377306">
    <property type="protein sequence ID" value="EFI97211.1"/>
    <property type="molecule type" value="Genomic_DNA"/>
</dbReference>
<evidence type="ECO:0000313" key="3">
    <source>
        <dbReference type="Proteomes" id="UP000007431"/>
    </source>
</evidence>
<organism evidence="3">
    <name type="scientific">Schizophyllum commune (strain H4-8 / FGSC 9210)</name>
    <name type="common">Split gill fungus</name>
    <dbReference type="NCBI Taxonomy" id="578458"/>
    <lineage>
        <taxon>Eukaryota</taxon>
        <taxon>Fungi</taxon>
        <taxon>Dikarya</taxon>
        <taxon>Basidiomycota</taxon>
        <taxon>Agaricomycotina</taxon>
        <taxon>Agaricomycetes</taxon>
        <taxon>Agaricomycetidae</taxon>
        <taxon>Agaricales</taxon>
        <taxon>Schizophyllaceae</taxon>
        <taxon>Schizophyllum</taxon>
    </lineage>
</organism>
<keyword evidence="3" id="KW-1185">Reference proteome</keyword>